<dbReference type="Proteomes" id="UP000281553">
    <property type="component" value="Unassembled WGS sequence"/>
</dbReference>
<keyword evidence="2" id="KW-1185">Reference proteome</keyword>
<reference evidence="1 2" key="1">
    <citation type="submission" date="2018-11" db="EMBL/GenBank/DDBJ databases">
        <authorList>
            <consortium name="Pathogen Informatics"/>
        </authorList>
    </citation>
    <scope>NUCLEOTIDE SEQUENCE [LARGE SCALE GENOMIC DNA]</scope>
</reference>
<gene>
    <name evidence="1" type="ORF">DILT_LOCUS15174</name>
</gene>
<name>A0A3P7Q972_DIBLA</name>
<sequence>MILPIVGVCREDNRPTGKDHRRHTAARVVVHSSRFQSVVTLSGIQRGCILTLVLRLDSRRGFHVVLAVLNLHSEPNVLTCTFCGCDLAGLDDVPYGASPSVTIHSSGPGQFEPLSSPAPETEYRRCKNHFHVLTDCVEPDFELTPTSTFPIEVDPNPSSYCRHRAQSATCTRICQMVLFHLRQTDLPKVEKIPIR</sequence>
<organism evidence="1 2">
    <name type="scientific">Dibothriocephalus latus</name>
    <name type="common">Fish tapeworm</name>
    <name type="synonym">Diphyllobothrium latum</name>
    <dbReference type="NCBI Taxonomy" id="60516"/>
    <lineage>
        <taxon>Eukaryota</taxon>
        <taxon>Metazoa</taxon>
        <taxon>Spiralia</taxon>
        <taxon>Lophotrochozoa</taxon>
        <taxon>Platyhelminthes</taxon>
        <taxon>Cestoda</taxon>
        <taxon>Eucestoda</taxon>
        <taxon>Diphyllobothriidea</taxon>
        <taxon>Diphyllobothriidae</taxon>
        <taxon>Dibothriocephalus</taxon>
    </lineage>
</organism>
<dbReference type="EMBL" id="UYRU01077730">
    <property type="protein sequence ID" value="VDN28442.1"/>
    <property type="molecule type" value="Genomic_DNA"/>
</dbReference>
<proteinExistence type="predicted"/>
<evidence type="ECO:0000313" key="1">
    <source>
        <dbReference type="EMBL" id="VDN28442.1"/>
    </source>
</evidence>
<dbReference type="AlphaFoldDB" id="A0A3P7Q972"/>
<evidence type="ECO:0000313" key="2">
    <source>
        <dbReference type="Proteomes" id="UP000281553"/>
    </source>
</evidence>
<protein>
    <submittedName>
        <fullName evidence="1">Uncharacterized protein</fullName>
    </submittedName>
</protein>
<accession>A0A3P7Q972</accession>